<sequence length="235" mass="26384">MTRHNRDRRCCRVWRYVMVWLSELGSTACRPPTTPSRPGSRPNMTSPSSPGWVICDGCRLVSIIRDTTVYTTGNSGDDWSVYFPRSLSIRDPLGSMKRPGGWEVDKGGWHERRALPCPLPIDPSSSPPSVFPSHEAHPTTPCDHVHFSLPNPNSVSLDLEASTKPQGRRWKKGFALRFSHSQMLRGPVPLCPAICPFRELNTAALPSEHWDKASRRCRRGRRMSQSSPCQQAGRV</sequence>
<accession>A0AA40JZJ2</accession>
<feature type="region of interest" description="Disordered" evidence="1">
    <location>
        <begin position="29"/>
        <end position="48"/>
    </location>
</feature>
<protein>
    <submittedName>
        <fullName evidence="3">Uncharacterized protein</fullName>
    </submittedName>
</protein>
<proteinExistence type="predicted"/>
<evidence type="ECO:0000256" key="1">
    <source>
        <dbReference type="SAM" id="MobiDB-lite"/>
    </source>
</evidence>
<name>A0AA40JZJ2_9PEZI</name>
<feature type="region of interest" description="Disordered" evidence="1">
    <location>
        <begin position="216"/>
        <end position="235"/>
    </location>
</feature>
<gene>
    <name evidence="3" type="ORF">B0T18DRAFT_210422</name>
</gene>
<keyword evidence="2" id="KW-0732">Signal</keyword>
<evidence type="ECO:0000313" key="3">
    <source>
        <dbReference type="EMBL" id="KAK0740507.1"/>
    </source>
</evidence>
<feature type="signal peptide" evidence="2">
    <location>
        <begin position="1"/>
        <end position="29"/>
    </location>
</feature>
<feature type="chain" id="PRO_5041444932" evidence="2">
    <location>
        <begin position="30"/>
        <end position="235"/>
    </location>
</feature>
<dbReference type="EMBL" id="JAUKUD010000006">
    <property type="protein sequence ID" value="KAK0740507.1"/>
    <property type="molecule type" value="Genomic_DNA"/>
</dbReference>
<keyword evidence="4" id="KW-1185">Reference proteome</keyword>
<evidence type="ECO:0000256" key="2">
    <source>
        <dbReference type="SAM" id="SignalP"/>
    </source>
</evidence>
<reference evidence="3" key="1">
    <citation type="submission" date="2023-06" db="EMBL/GenBank/DDBJ databases">
        <title>Genome-scale phylogeny and comparative genomics of the fungal order Sordariales.</title>
        <authorList>
            <consortium name="Lawrence Berkeley National Laboratory"/>
            <person name="Hensen N."/>
            <person name="Bonometti L."/>
            <person name="Westerberg I."/>
            <person name="Brannstrom I.O."/>
            <person name="Guillou S."/>
            <person name="Cros-Aarteil S."/>
            <person name="Calhoun S."/>
            <person name="Haridas S."/>
            <person name="Kuo A."/>
            <person name="Mondo S."/>
            <person name="Pangilinan J."/>
            <person name="Riley R."/>
            <person name="LaButti K."/>
            <person name="Andreopoulos B."/>
            <person name="Lipzen A."/>
            <person name="Chen C."/>
            <person name="Yanf M."/>
            <person name="Daum C."/>
            <person name="Ng V."/>
            <person name="Clum A."/>
            <person name="Steindorff A."/>
            <person name="Ohm R."/>
            <person name="Martin F."/>
            <person name="Silar P."/>
            <person name="Natvig D."/>
            <person name="Lalanne C."/>
            <person name="Gautier V."/>
            <person name="Ament-velasquez S.L."/>
            <person name="Kruys A."/>
            <person name="Hutchinson M.I."/>
            <person name="Powell A.J."/>
            <person name="Barry K."/>
            <person name="Miller A.N."/>
            <person name="Grigoriev I.V."/>
            <person name="Debuchy R."/>
            <person name="Gladieux P."/>
            <person name="Thoren M.H."/>
            <person name="Johannesson H."/>
        </authorList>
    </citation>
    <scope>NUCLEOTIDE SEQUENCE</scope>
    <source>
        <strain evidence="3">SMH3187-1</strain>
    </source>
</reference>
<evidence type="ECO:0000313" key="4">
    <source>
        <dbReference type="Proteomes" id="UP001172155"/>
    </source>
</evidence>
<dbReference type="Proteomes" id="UP001172155">
    <property type="component" value="Unassembled WGS sequence"/>
</dbReference>
<organism evidence="3 4">
    <name type="scientific">Schizothecium vesticola</name>
    <dbReference type="NCBI Taxonomy" id="314040"/>
    <lineage>
        <taxon>Eukaryota</taxon>
        <taxon>Fungi</taxon>
        <taxon>Dikarya</taxon>
        <taxon>Ascomycota</taxon>
        <taxon>Pezizomycotina</taxon>
        <taxon>Sordariomycetes</taxon>
        <taxon>Sordariomycetidae</taxon>
        <taxon>Sordariales</taxon>
        <taxon>Schizotheciaceae</taxon>
        <taxon>Schizothecium</taxon>
    </lineage>
</organism>
<dbReference type="AlphaFoldDB" id="A0AA40JZJ2"/>
<comment type="caution">
    <text evidence="3">The sequence shown here is derived from an EMBL/GenBank/DDBJ whole genome shotgun (WGS) entry which is preliminary data.</text>
</comment>